<gene>
    <name evidence="2" type="ORF">LCMAC202_02590</name>
</gene>
<protein>
    <submittedName>
        <fullName evidence="2">Uncharacterized protein</fullName>
    </submittedName>
</protein>
<feature type="transmembrane region" description="Helical" evidence="1">
    <location>
        <begin position="6"/>
        <end position="24"/>
    </location>
</feature>
<keyword evidence="1" id="KW-0812">Transmembrane</keyword>
<dbReference type="EMBL" id="MK500371">
    <property type="protein sequence ID" value="QBK87898.1"/>
    <property type="molecule type" value="Genomic_DNA"/>
</dbReference>
<reference evidence="2" key="1">
    <citation type="journal article" date="2019" name="MBio">
        <title>Virus Genomes from Deep Sea Sediments Expand the Ocean Megavirome and Support Independent Origins of Viral Gigantism.</title>
        <authorList>
            <person name="Backstrom D."/>
            <person name="Yutin N."/>
            <person name="Jorgensen S.L."/>
            <person name="Dharamshi J."/>
            <person name="Homa F."/>
            <person name="Zaremba-Niedwiedzka K."/>
            <person name="Spang A."/>
            <person name="Wolf Y.I."/>
            <person name="Koonin E.V."/>
            <person name="Ettema T.J."/>
        </authorList>
    </citation>
    <scope>NUCLEOTIDE SEQUENCE</scope>
</reference>
<accession>A0A481YXI7</accession>
<evidence type="ECO:0000256" key="1">
    <source>
        <dbReference type="SAM" id="Phobius"/>
    </source>
</evidence>
<name>A0A481YXI7_9VIRU</name>
<proteinExistence type="predicted"/>
<organism evidence="2">
    <name type="scientific">Marseillevirus LCMAC202</name>
    <dbReference type="NCBI Taxonomy" id="2506606"/>
    <lineage>
        <taxon>Viruses</taxon>
        <taxon>Varidnaviria</taxon>
        <taxon>Bamfordvirae</taxon>
        <taxon>Nucleocytoviricota</taxon>
        <taxon>Megaviricetes</taxon>
        <taxon>Pimascovirales</taxon>
        <taxon>Pimascovirales incertae sedis</taxon>
        <taxon>Marseilleviridae</taxon>
    </lineage>
</organism>
<keyword evidence="1" id="KW-1133">Transmembrane helix</keyword>
<sequence length="204" mass="23012">MDVQILAILFVAALIIFMFVNRNAGRKRENFDIPLRSSSAWDWNLGPGYGAGYGTGYAMWGMWPANLPREPWKNWMWGRRPLIFVKPFTPAPQIDYNDAPDNDSGPVSNYNISLLSSRGRVKLAVNGVAGTTLQLDRNRNYYFHVYTPGAAFAITDGNKMLFEPLEEGTVQLNFDNDDPDVLHYTIPDDPDSGGVIYLNSTRWV</sequence>
<evidence type="ECO:0000313" key="2">
    <source>
        <dbReference type="EMBL" id="QBK87898.1"/>
    </source>
</evidence>
<keyword evidence="1" id="KW-0472">Membrane</keyword>